<comment type="caution">
    <text evidence="4">The sequence shown here is derived from an EMBL/GenBank/DDBJ whole genome shotgun (WGS) entry which is preliminary data.</text>
</comment>
<evidence type="ECO:0000256" key="2">
    <source>
        <dbReference type="SAM" id="Phobius"/>
    </source>
</evidence>
<accession>A0AAD8Y7T8</accession>
<organism evidence="4 5">
    <name type="scientific">Skeletonema marinoi</name>
    <dbReference type="NCBI Taxonomy" id="267567"/>
    <lineage>
        <taxon>Eukaryota</taxon>
        <taxon>Sar</taxon>
        <taxon>Stramenopiles</taxon>
        <taxon>Ochrophyta</taxon>
        <taxon>Bacillariophyta</taxon>
        <taxon>Coscinodiscophyceae</taxon>
        <taxon>Thalassiosirophycidae</taxon>
        <taxon>Thalassiosirales</taxon>
        <taxon>Skeletonemataceae</taxon>
        <taxon>Skeletonema</taxon>
        <taxon>Skeletonema marinoi-dohrnii complex</taxon>
    </lineage>
</organism>
<proteinExistence type="predicted"/>
<keyword evidence="2" id="KW-0812">Transmembrane</keyword>
<reference evidence="4" key="1">
    <citation type="submission" date="2023-06" db="EMBL/GenBank/DDBJ databases">
        <title>Survivors Of The Sea: Transcriptome response of Skeletonema marinoi to long-term dormancy.</title>
        <authorList>
            <person name="Pinder M.I.M."/>
            <person name="Kourtchenko O."/>
            <person name="Robertson E.K."/>
            <person name="Larsson T."/>
            <person name="Maumus F."/>
            <person name="Osuna-Cruz C.M."/>
            <person name="Vancaester E."/>
            <person name="Stenow R."/>
            <person name="Vandepoele K."/>
            <person name="Ploug H."/>
            <person name="Bruchert V."/>
            <person name="Godhe A."/>
            <person name="Topel M."/>
        </authorList>
    </citation>
    <scope>NUCLEOTIDE SEQUENCE</scope>
    <source>
        <strain evidence="4">R05AC</strain>
    </source>
</reference>
<dbReference type="InterPro" id="IPR052636">
    <property type="entry name" value="UDP-D-xylose:L-fucose_XylT"/>
</dbReference>
<evidence type="ECO:0000313" key="4">
    <source>
        <dbReference type="EMBL" id="KAK1740650.1"/>
    </source>
</evidence>
<dbReference type="InterPro" id="IPR005069">
    <property type="entry name" value="Nucl-diP-sugar_transferase"/>
</dbReference>
<feature type="coiled-coil region" evidence="1">
    <location>
        <begin position="73"/>
        <end position="100"/>
    </location>
</feature>
<dbReference type="GO" id="GO:0016757">
    <property type="term" value="F:glycosyltransferase activity"/>
    <property type="evidence" value="ECO:0007669"/>
    <property type="project" value="TreeGrafter"/>
</dbReference>
<keyword evidence="5" id="KW-1185">Reference proteome</keyword>
<dbReference type="EMBL" id="JATAAI010000015">
    <property type="protein sequence ID" value="KAK1740650.1"/>
    <property type="molecule type" value="Genomic_DNA"/>
</dbReference>
<feature type="domain" description="Nucleotide-diphospho-sugar transferase" evidence="3">
    <location>
        <begin position="330"/>
        <end position="544"/>
    </location>
</feature>
<sequence length="616" mass="69570">MMLSTSQPPNRQSSRINGQVLIFVIKLTFVCLLCGSSYLAGSLWGRHSIELNMHAPMSVGNMMQGSFGSSVETKKSNADCKKLEEELIEMQVKEELAKHKKDTDAANSNKRFPTTMNKFANGIARVNKDKLDEFFDFGNPLTKGKGGEEDALIIYHSKGAIPKDESVAHSVSFDDGNGIPLLDPQTATENCDAMNVVFTANPGNTRQCTALIGNYESYHIQRWMRVDTVKTTAIDPSLPLQLVSRGYASRGKTNFYAPPSDGKYSPVKRHWVQLKTFLQNVDEVLGDLKPILEKIARNNAVVVMTVNMGQSSLLMNFACSARRRGFDLGNVLVFPTDMESKKLAEGLGLATYFDEHNMSTIPKGEARRYGDKIFRSMMYAKVLCVLYPLLLNYDVLFQDVDIVWYKDPMPFFQDSDNPKVANFDVLFQHDGSDSVRYAPYSANSGFYYVRANKRSQYLFTSLLYHSDLIITWDSHQQVLIQLLAEHSSLFGLNVKIFSRDTEYFPGGWQYHSRKDFMKKLMEGETDSYIFHMSWTENKDNKLLFLRQLGQWFVNDQCVGKNAEEILGGVEIQTGTPLFEPCCAAEALVSCHYKDKASVNSCKGKGENIDNYGRPFW</sequence>
<protein>
    <submittedName>
        <fullName evidence="4">Nucleotide-diphospho-sugar transferase</fullName>
    </submittedName>
</protein>
<evidence type="ECO:0000313" key="5">
    <source>
        <dbReference type="Proteomes" id="UP001224775"/>
    </source>
</evidence>
<dbReference type="GO" id="GO:0005794">
    <property type="term" value="C:Golgi apparatus"/>
    <property type="evidence" value="ECO:0007669"/>
    <property type="project" value="TreeGrafter"/>
</dbReference>
<keyword evidence="1" id="KW-0175">Coiled coil</keyword>
<dbReference type="PANTHER" id="PTHR47032">
    <property type="entry name" value="UDP-D-XYLOSE:L-FUCOSE ALPHA-1,3-D-XYLOSYLTRANSFERASE-RELATED"/>
    <property type="match status" value="1"/>
</dbReference>
<keyword evidence="2" id="KW-1133">Transmembrane helix</keyword>
<dbReference type="PANTHER" id="PTHR47032:SF1">
    <property type="entry name" value="UDP-D-XYLOSE:L-FUCOSE ALPHA-1,3-D-XYLOSYLTRANSFERASE-RELATED"/>
    <property type="match status" value="1"/>
</dbReference>
<dbReference type="AlphaFoldDB" id="A0AAD8Y7T8"/>
<evidence type="ECO:0000259" key="3">
    <source>
        <dbReference type="Pfam" id="PF03407"/>
    </source>
</evidence>
<gene>
    <name evidence="4" type="ORF">QTG54_008745</name>
</gene>
<feature type="transmembrane region" description="Helical" evidence="2">
    <location>
        <begin position="20"/>
        <end position="44"/>
    </location>
</feature>
<dbReference type="Proteomes" id="UP001224775">
    <property type="component" value="Unassembled WGS sequence"/>
</dbReference>
<evidence type="ECO:0000256" key="1">
    <source>
        <dbReference type="SAM" id="Coils"/>
    </source>
</evidence>
<dbReference type="Pfam" id="PF03407">
    <property type="entry name" value="Nucleotid_trans"/>
    <property type="match status" value="1"/>
</dbReference>
<keyword evidence="4" id="KW-0808">Transferase</keyword>
<name>A0AAD8Y7T8_9STRA</name>
<keyword evidence="2" id="KW-0472">Membrane</keyword>